<reference evidence="5 6" key="1">
    <citation type="submission" date="2016-01" db="EMBL/GenBank/DDBJ databases">
        <authorList>
            <person name="Oliw E.H."/>
        </authorList>
    </citation>
    <scope>NUCLEOTIDE SEQUENCE [LARGE SCALE GENOMIC DNA]</scope>
    <source>
        <strain evidence="5">LMG 27134</strain>
    </source>
</reference>
<evidence type="ECO:0000313" key="5">
    <source>
        <dbReference type="EMBL" id="SAL54727.1"/>
    </source>
</evidence>
<evidence type="ECO:0000256" key="4">
    <source>
        <dbReference type="SAM" id="Phobius"/>
    </source>
</evidence>
<keyword evidence="3" id="KW-1003">Cell membrane</keyword>
<gene>
    <name evidence="5" type="ORF">AWB69_05839</name>
</gene>
<dbReference type="GO" id="GO:0005886">
    <property type="term" value="C:plasma membrane"/>
    <property type="evidence" value="ECO:0007669"/>
    <property type="project" value="UniProtKB-SubCell"/>
</dbReference>
<feature type="transmembrane region" description="Helical" evidence="4">
    <location>
        <begin position="53"/>
        <end position="71"/>
    </location>
</feature>
<dbReference type="PANTHER" id="PTHR43045">
    <property type="entry name" value="SHIKIMATE TRANSPORTER"/>
    <property type="match status" value="1"/>
</dbReference>
<dbReference type="AlphaFoldDB" id="A0A158IE37"/>
<sequence>MKQGSGPSGRSRMVRVAAASFVGTLIEYFDFFLFGAAVALIFNKIFFPNLDPLLGTLASFAAFGVAFVTRASSCPASKCT</sequence>
<evidence type="ECO:0000256" key="1">
    <source>
        <dbReference type="ARBA" id="ARBA00004651"/>
    </source>
</evidence>
<protein>
    <submittedName>
        <fullName evidence="5">Major facilitator transporter</fullName>
    </submittedName>
</protein>
<dbReference type="PANTHER" id="PTHR43045:SF1">
    <property type="entry name" value="SHIKIMATE TRANSPORTER"/>
    <property type="match status" value="1"/>
</dbReference>
<keyword evidence="4" id="KW-0472">Membrane</keyword>
<dbReference type="EMBL" id="FCOK02000048">
    <property type="protein sequence ID" value="SAL54727.1"/>
    <property type="molecule type" value="Genomic_DNA"/>
</dbReference>
<evidence type="ECO:0000256" key="3">
    <source>
        <dbReference type="ARBA" id="ARBA00022475"/>
    </source>
</evidence>
<proteinExistence type="predicted"/>
<dbReference type="Proteomes" id="UP000054683">
    <property type="component" value="Unassembled WGS sequence"/>
</dbReference>
<evidence type="ECO:0000313" key="6">
    <source>
        <dbReference type="Proteomes" id="UP000054683"/>
    </source>
</evidence>
<accession>A0A158IE37</accession>
<organism evidence="5 6">
    <name type="scientific">Caballeronia udeis</name>
    <dbReference type="NCBI Taxonomy" id="1232866"/>
    <lineage>
        <taxon>Bacteria</taxon>
        <taxon>Pseudomonadati</taxon>
        <taxon>Pseudomonadota</taxon>
        <taxon>Betaproteobacteria</taxon>
        <taxon>Burkholderiales</taxon>
        <taxon>Burkholderiaceae</taxon>
        <taxon>Caballeronia</taxon>
    </lineage>
</organism>
<feature type="transmembrane region" description="Helical" evidence="4">
    <location>
        <begin position="21"/>
        <end position="47"/>
    </location>
</feature>
<keyword evidence="2" id="KW-0813">Transport</keyword>
<keyword evidence="4" id="KW-0812">Transmembrane</keyword>
<name>A0A158IE37_9BURK</name>
<keyword evidence="4" id="KW-1133">Transmembrane helix</keyword>
<evidence type="ECO:0000256" key="2">
    <source>
        <dbReference type="ARBA" id="ARBA00022448"/>
    </source>
</evidence>
<comment type="subcellular location">
    <subcellularLocation>
        <location evidence="1">Cell membrane</location>
        <topology evidence="1">Multi-pass membrane protein</topology>
    </subcellularLocation>
</comment>